<protein>
    <submittedName>
        <fullName evidence="2">Alpha/beta fold hydrolase</fullName>
    </submittedName>
</protein>
<dbReference type="InterPro" id="IPR029058">
    <property type="entry name" value="AB_hydrolase_fold"/>
</dbReference>
<name>A0AB39BKL7_9MICO</name>
<dbReference type="Gene3D" id="3.40.50.1820">
    <property type="entry name" value="alpha/beta hydrolase"/>
    <property type="match status" value="1"/>
</dbReference>
<organism evidence="2">
    <name type="scientific">Herbiconiux sp. A18JL235</name>
    <dbReference type="NCBI Taxonomy" id="3152363"/>
    <lineage>
        <taxon>Bacteria</taxon>
        <taxon>Bacillati</taxon>
        <taxon>Actinomycetota</taxon>
        <taxon>Actinomycetes</taxon>
        <taxon>Micrococcales</taxon>
        <taxon>Microbacteriaceae</taxon>
        <taxon>Herbiconiux</taxon>
    </lineage>
</organism>
<accession>A0AB39BKL7</accession>
<gene>
    <name evidence="2" type="ORF">ABFY20_06415</name>
</gene>
<reference evidence="2" key="1">
    <citation type="submission" date="2024-05" db="EMBL/GenBank/DDBJ databases">
        <title>Herbiconiux sp. A18JL235.</title>
        <authorList>
            <person name="Zhang G."/>
        </authorList>
    </citation>
    <scope>NUCLEOTIDE SEQUENCE</scope>
    <source>
        <strain evidence="2">A18JL235</strain>
    </source>
</reference>
<dbReference type="InterPro" id="IPR000073">
    <property type="entry name" value="AB_hydrolase_1"/>
</dbReference>
<dbReference type="GO" id="GO:0016787">
    <property type="term" value="F:hydrolase activity"/>
    <property type="evidence" value="ECO:0007669"/>
    <property type="project" value="UniProtKB-KW"/>
</dbReference>
<dbReference type="PANTHER" id="PTHR43194:SF4">
    <property type="entry name" value="AB HYDROLASE-1 DOMAIN-CONTAINING PROTEIN"/>
    <property type="match status" value="1"/>
</dbReference>
<dbReference type="InterPro" id="IPR050228">
    <property type="entry name" value="Carboxylesterase_BioH"/>
</dbReference>
<proteinExistence type="predicted"/>
<evidence type="ECO:0000313" key="2">
    <source>
        <dbReference type="EMBL" id="XDI06732.1"/>
    </source>
</evidence>
<dbReference type="RefSeq" id="WP_368499111.1">
    <property type="nucleotide sequence ID" value="NZ_CP162511.1"/>
</dbReference>
<dbReference type="AlphaFoldDB" id="A0AB39BKL7"/>
<feature type="domain" description="AB hydrolase-1" evidence="1">
    <location>
        <begin position="79"/>
        <end position="241"/>
    </location>
</feature>
<dbReference type="PANTHER" id="PTHR43194">
    <property type="entry name" value="HYDROLASE ALPHA/BETA FOLD FAMILY"/>
    <property type="match status" value="1"/>
</dbReference>
<dbReference type="SUPFAM" id="SSF53474">
    <property type="entry name" value="alpha/beta-Hydrolases"/>
    <property type="match status" value="1"/>
</dbReference>
<dbReference type="EMBL" id="CP162511">
    <property type="protein sequence ID" value="XDI06732.1"/>
    <property type="molecule type" value="Genomic_DNA"/>
</dbReference>
<keyword evidence="2" id="KW-0378">Hydrolase</keyword>
<dbReference type="Pfam" id="PF00561">
    <property type="entry name" value="Abhydrolase_1"/>
    <property type="match status" value="1"/>
</dbReference>
<sequence>MSAETATGTATTVTDAPAAAGVFVTPAALPTEFERYPLRTTRRGHFWVAGERVPGERGTVQRAPLFVEWEAPEEITRPYPLVLVHGGGGQITDWRGTPDGRPGWADKFVDAGYLVYLVDRPAHGRSWAHPDVVGAPGAQFSYEMAMGLFDTDIPGHDQSLWSGGIGDPGLDQLTAGMGFLLADLAESHRMDQDRISRLLDRIGPAVLVTHSAGGPTGWLVADARPELVKAHVAIEPMGPPFHEFGPGARLDWGLAAAPLRYEPEVTDPAELEASPGSHRLPALDGLPVVVVVGETSPFTAWAPLMVEYVNAAGGSAEFLNLGDAGVHGNGHAMMLEKNSDAAVVPILDWIARIR</sequence>
<evidence type="ECO:0000259" key="1">
    <source>
        <dbReference type="Pfam" id="PF00561"/>
    </source>
</evidence>